<gene>
    <name evidence="2" type="ORF">CI088_11285</name>
</gene>
<keyword evidence="1" id="KW-0472">Membrane</keyword>
<evidence type="ECO:0000313" key="3">
    <source>
        <dbReference type="Proteomes" id="UP000249828"/>
    </source>
</evidence>
<organism evidence="2 3">
    <name type="scientific">Enterococcus plantarum</name>
    <dbReference type="NCBI Taxonomy" id="1077675"/>
    <lineage>
        <taxon>Bacteria</taxon>
        <taxon>Bacillati</taxon>
        <taxon>Bacillota</taxon>
        <taxon>Bacilli</taxon>
        <taxon>Lactobacillales</taxon>
        <taxon>Enterococcaceae</taxon>
        <taxon>Enterococcus</taxon>
    </lineage>
</organism>
<keyword evidence="3" id="KW-1185">Reference proteome</keyword>
<feature type="transmembrane region" description="Helical" evidence="1">
    <location>
        <begin position="40"/>
        <end position="58"/>
    </location>
</feature>
<name>A0A2W3ZTG9_9ENTE</name>
<dbReference type="EMBL" id="PIEU01000088">
    <property type="protein sequence ID" value="PZL72183.1"/>
    <property type="molecule type" value="Genomic_DNA"/>
</dbReference>
<evidence type="ECO:0000256" key="1">
    <source>
        <dbReference type="SAM" id="Phobius"/>
    </source>
</evidence>
<protein>
    <recommendedName>
        <fullName evidence="4">Conjugal transfer protein</fullName>
    </recommendedName>
</protein>
<keyword evidence="1" id="KW-0812">Transmembrane</keyword>
<dbReference type="InterPro" id="IPR025608">
    <property type="entry name" value="TcpE"/>
</dbReference>
<evidence type="ECO:0000313" key="2">
    <source>
        <dbReference type="EMBL" id="PZL72183.1"/>
    </source>
</evidence>
<accession>A0A2W3ZTG9</accession>
<reference evidence="2 3" key="1">
    <citation type="submission" date="2017-11" db="EMBL/GenBank/DDBJ databases">
        <title>Draft genome sequence of Enterococcus plantarum TRW2 strain isolated from lettuce.</title>
        <authorList>
            <person name="Kim E.B."/>
            <person name="Marco M.L."/>
            <person name="Williams T.R."/>
            <person name="You I.H."/>
        </authorList>
    </citation>
    <scope>NUCLEOTIDE SEQUENCE [LARGE SCALE GENOMIC DNA]</scope>
    <source>
        <strain evidence="2 3">TRW2</strain>
    </source>
</reference>
<dbReference type="Proteomes" id="UP000249828">
    <property type="component" value="Unassembled WGS sequence"/>
</dbReference>
<sequence length="198" mass="23963">MKGKQEKYIFDYREPFNAPTMVRELTKKFKLSRAYASQDIVVVIASCAVLGLFFWKVAFGLNRFTILFTGVCSYGLMTILNRYEPEGKTPFKFVYDYAVYLWEWQLPKWSFYQDEKVRINHEKCVYEQEKVRDFMIEEEQPPMKCFPMIRIHDELRKVDRFRKVANKLDFTGRYYQRTKEIQSESSVWINLTRMNQKK</sequence>
<dbReference type="AlphaFoldDB" id="A0A2W3ZTG9"/>
<feature type="transmembrane region" description="Helical" evidence="1">
    <location>
        <begin position="64"/>
        <end position="83"/>
    </location>
</feature>
<dbReference type="Pfam" id="PF12648">
    <property type="entry name" value="TcpE"/>
    <property type="match status" value="1"/>
</dbReference>
<evidence type="ECO:0008006" key="4">
    <source>
        <dbReference type="Google" id="ProtNLM"/>
    </source>
</evidence>
<dbReference type="RefSeq" id="WP_111248267.1">
    <property type="nucleotide sequence ID" value="NZ_PIEU01000088.1"/>
</dbReference>
<keyword evidence="1" id="KW-1133">Transmembrane helix</keyword>
<proteinExistence type="predicted"/>
<comment type="caution">
    <text evidence="2">The sequence shown here is derived from an EMBL/GenBank/DDBJ whole genome shotgun (WGS) entry which is preliminary data.</text>
</comment>